<gene>
    <name evidence="2" type="ORF">FZEAL_8575</name>
</gene>
<evidence type="ECO:0000313" key="3">
    <source>
        <dbReference type="Proteomes" id="UP000635477"/>
    </source>
</evidence>
<dbReference type="Pfam" id="PF13460">
    <property type="entry name" value="NAD_binding_10"/>
    <property type="match status" value="1"/>
</dbReference>
<keyword evidence="3" id="KW-1185">Reference proteome</keyword>
<dbReference type="AlphaFoldDB" id="A0A8H4UE91"/>
<dbReference type="InterPro" id="IPR016040">
    <property type="entry name" value="NAD(P)-bd_dom"/>
</dbReference>
<protein>
    <recommendedName>
        <fullName evidence="1">NAD(P)-binding domain-containing protein</fullName>
    </recommendedName>
</protein>
<dbReference type="OrthoDB" id="2130169at2759"/>
<evidence type="ECO:0000259" key="1">
    <source>
        <dbReference type="Pfam" id="PF13460"/>
    </source>
</evidence>
<dbReference type="GO" id="GO:0005737">
    <property type="term" value="C:cytoplasm"/>
    <property type="evidence" value="ECO:0007669"/>
    <property type="project" value="TreeGrafter"/>
</dbReference>
<name>A0A8H4UE91_9HYPO</name>
<organism evidence="2 3">
    <name type="scientific">Fusarium zealandicum</name>
    <dbReference type="NCBI Taxonomy" id="1053134"/>
    <lineage>
        <taxon>Eukaryota</taxon>
        <taxon>Fungi</taxon>
        <taxon>Dikarya</taxon>
        <taxon>Ascomycota</taxon>
        <taxon>Pezizomycotina</taxon>
        <taxon>Sordariomycetes</taxon>
        <taxon>Hypocreomycetidae</taxon>
        <taxon>Hypocreales</taxon>
        <taxon>Nectriaceae</taxon>
        <taxon>Fusarium</taxon>
        <taxon>Fusarium staphyleae species complex</taxon>
    </lineage>
</organism>
<accession>A0A8H4UE91</accession>
<sequence length="315" mass="33835">MASIFLTGATGYIGGQVLHQLAGSHPEYAITALIRDSQAAERIADAFPQIKTVVGDLDDSDLIEQEASQASIVLTYWVQVSGASLLAVKELASDSFKPGQASSEVFDDLDDASAIHSLIRENPSRAIDNYILDVANKSPSIKTALFFPPIIYGLGEGPGNKRSVQIPSLAKVTLEKGHGVRVGKGLSRWGNVHIRDLGQMLSAVTEAAANGNKDESLWGENGIYLLGVGKELDFAEISDRVAWAAKERGLIDTPEIEEITKPELMTGLPGGPVFFGSNARSKARRAVELLDWKQVGESLADEIPRVVEEEAKSRA</sequence>
<reference evidence="2" key="2">
    <citation type="submission" date="2020-05" db="EMBL/GenBank/DDBJ databases">
        <authorList>
            <person name="Kim H.-S."/>
            <person name="Proctor R.H."/>
            <person name="Brown D.W."/>
        </authorList>
    </citation>
    <scope>NUCLEOTIDE SEQUENCE</scope>
    <source>
        <strain evidence="2">NRRL 22465</strain>
    </source>
</reference>
<reference evidence="2" key="1">
    <citation type="journal article" date="2020" name="BMC Genomics">
        <title>Correction to: Identification and distribution of gene clusters required for synthesis of sphingolipid metabolism inhibitors in diverse species of the filamentous fungus Fusarium.</title>
        <authorList>
            <person name="Kim H.S."/>
            <person name="Lohmar J.M."/>
            <person name="Busman M."/>
            <person name="Brown D.W."/>
            <person name="Naumann T.A."/>
            <person name="Divon H.H."/>
            <person name="Lysoe E."/>
            <person name="Uhlig S."/>
            <person name="Proctor R.H."/>
        </authorList>
    </citation>
    <scope>NUCLEOTIDE SEQUENCE</scope>
    <source>
        <strain evidence="2">NRRL 22465</strain>
    </source>
</reference>
<proteinExistence type="predicted"/>
<dbReference type="GO" id="GO:0004029">
    <property type="term" value="F:aldehyde dehydrogenase (NAD+) activity"/>
    <property type="evidence" value="ECO:0007669"/>
    <property type="project" value="TreeGrafter"/>
</dbReference>
<dbReference type="Gene3D" id="3.40.50.720">
    <property type="entry name" value="NAD(P)-binding Rossmann-like Domain"/>
    <property type="match status" value="2"/>
</dbReference>
<dbReference type="InterPro" id="IPR051783">
    <property type="entry name" value="NAD(P)-dependent_oxidoreduct"/>
</dbReference>
<dbReference type="InterPro" id="IPR036291">
    <property type="entry name" value="NAD(P)-bd_dom_sf"/>
</dbReference>
<dbReference type="EMBL" id="JABEYC010000737">
    <property type="protein sequence ID" value="KAF4974551.1"/>
    <property type="molecule type" value="Genomic_DNA"/>
</dbReference>
<feature type="domain" description="NAD(P)-binding" evidence="1">
    <location>
        <begin position="8"/>
        <end position="75"/>
    </location>
</feature>
<evidence type="ECO:0000313" key="2">
    <source>
        <dbReference type="EMBL" id="KAF4974551.1"/>
    </source>
</evidence>
<dbReference type="Proteomes" id="UP000635477">
    <property type="component" value="Unassembled WGS sequence"/>
</dbReference>
<dbReference type="PANTHER" id="PTHR48079">
    <property type="entry name" value="PROTEIN YEEZ"/>
    <property type="match status" value="1"/>
</dbReference>
<dbReference type="PANTHER" id="PTHR48079:SF8">
    <property type="entry name" value="NAD(P)-BINDING DOMAIN-CONTAINING PROTEIN"/>
    <property type="match status" value="1"/>
</dbReference>
<dbReference type="SUPFAM" id="SSF51735">
    <property type="entry name" value="NAD(P)-binding Rossmann-fold domains"/>
    <property type="match status" value="1"/>
</dbReference>
<comment type="caution">
    <text evidence="2">The sequence shown here is derived from an EMBL/GenBank/DDBJ whole genome shotgun (WGS) entry which is preliminary data.</text>
</comment>